<feature type="domain" description="HAMP" evidence="6">
    <location>
        <begin position="237"/>
        <end position="282"/>
    </location>
</feature>
<dbReference type="SMART" id="SM00304">
    <property type="entry name" value="HAMP"/>
    <property type="match status" value="2"/>
</dbReference>
<keyword evidence="4" id="KW-1133">Transmembrane helix</keyword>
<reference evidence="7" key="1">
    <citation type="submission" date="2022-03" db="EMBL/GenBank/DDBJ databases">
        <title>Identification of a novel bacterium isolated from mangrove sediments.</title>
        <authorList>
            <person name="Pan X."/>
        </authorList>
    </citation>
    <scope>NUCLEOTIDE SEQUENCE</scope>
    <source>
        <strain evidence="7">B2637</strain>
    </source>
</reference>
<dbReference type="EMBL" id="JALHAT010000080">
    <property type="protein sequence ID" value="MCJ1962962.1"/>
    <property type="molecule type" value="Genomic_DNA"/>
</dbReference>
<feature type="domain" description="Methyl-accepting transducer" evidence="5">
    <location>
        <begin position="287"/>
        <end position="516"/>
    </location>
</feature>
<keyword evidence="1" id="KW-0145">Chemotaxis</keyword>
<evidence type="ECO:0000313" key="8">
    <source>
        <dbReference type="Proteomes" id="UP001162802"/>
    </source>
</evidence>
<dbReference type="InterPro" id="IPR004089">
    <property type="entry name" value="MCPsignal_dom"/>
</dbReference>
<dbReference type="PANTHER" id="PTHR43531">
    <property type="entry name" value="PROTEIN ICFG"/>
    <property type="match status" value="1"/>
</dbReference>
<dbReference type="PROSITE" id="PS50111">
    <property type="entry name" value="CHEMOTAXIS_TRANSDUC_2"/>
    <property type="match status" value="1"/>
</dbReference>
<evidence type="ECO:0000256" key="1">
    <source>
        <dbReference type="ARBA" id="ARBA00022500"/>
    </source>
</evidence>
<accession>A0ABT0AID8</accession>
<sequence>MIALVLASSLLGARMDERAQDAANQALYAALLEKDFASLERDVFRHALINDATTREAYEGNARDFFASNEETRKHLSPDELSAADVVEQSAKAYVAVVDGVMADGPVGSAGVARIMEAGDTVDANIEAIRDPVIARSVAIDAEQTTMALTLVGVSVVLALVACGFAYIVAQRVRRSIVGELGDIRSAIARVENGEVEFTVPHLHRSDEIGDLARVAERLQVMTRAKAESDARTHAMIEMVGTQLSALAEGDLTAELPDIGATYGRLRADFNTMAGRLREALLAVSHAIHAIHTGAREINDASSDFATRTEQHASDLGEAAERIRDLSGDISSTASEATTAHRSVVAAVEEAQSGGTIVSDAVAAMQSIDHSTAEIKKIISVIDGIAFQTNLLALNAGVEAARAGEMGKGFAVVATEVRALAQRSADAAREVRELIETSSVQVASGVVMVNDTGAALDRIIESIASATQLVTSIADSSQVQSGKLRQTTETISAMDRITQQNAAMIEESTAAARSLSSEADRLSELVGKFKLGAGEVVQLQAPSFAPPKLARAPVAQAPQPYATAGSAALQPMVSDGEWDEF</sequence>
<dbReference type="PROSITE" id="PS50885">
    <property type="entry name" value="HAMP"/>
    <property type="match status" value="2"/>
</dbReference>
<feature type="domain" description="HAMP" evidence="6">
    <location>
        <begin position="175"/>
        <end position="228"/>
    </location>
</feature>
<organism evidence="7 8">
    <name type="scientific">Novosphingobium mangrovi</name>
    <name type="common">ex Hu et al. 2023</name>
    <dbReference type="NCBI Taxonomy" id="2930094"/>
    <lineage>
        <taxon>Bacteria</taxon>
        <taxon>Pseudomonadati</taxon>
        <taxon>Pseudomonadota</taxon>
        <taxon>Alphaproteobacteria</taxon>
        <taxon>Sphingomonadales</taxon>
        <taxon>Sphingomonadaceae</taxon>
        <taxon>Novosphingobium</taxon>
    </lineage>
</organism>
<evidence type="ECO:0000259" key="6">
    <source>
        <dbReference type="PROSITE" id="PS50885"/>
    </source>
</evidence>
<proteinExistence type="inferred from homology"/>
<dbReference type="Pfam" id="PF00015">
    <property type="entry name" value="MCPsignal"/>
    <property type="match status" value="1"/>
</dbReference>
<dbReference type="InterPro" id="IPR003660">
    <property type="entry name" value="HAMP_dom"/>
</dbReference>
<comment type="similarity">
    <text evidence="2">Belongs to the methyl-accepting chemotaxis (MCP) protein family.</text>
</comment>
<keyword evidence="4" id="KW-0812">Transmembrane</keyword>
<evidence type="ECO:0000256" key="4">
    <source>
        <dbReference type="SAM" id="Phobius"/>
    </source>
</evidence>
<dbReference type="Proteomes" id="UP001162802">
    <property type="component" value="Unassembled WGS sequence"/>
</dbReference>
<keyword evidence="3" id="KW-0807">Transducer</keyword>
<dbReference type="SUPFAM" id="SSF58104">
    <property type="entry name" value="Methyl-accepting chemotaxis protein (MCP) signaling domain"/>
    <property type="match status" value="1"/>
</dbReference>
<dbReference type="PANTHER" id="PTHR43531:SF11">
    <property type="entry name" value="METHYL-ACCEPTING CHEMOTAXIS PROTEIN 3"/>
    <property type="match status" value="1"/>
</dbReference>
<dbReference type="InterPro" id="IPR051310">
    <property type="entry name" value="MCP_chemotaxis"/>
</dbReference>
<gene>
    <name evidence="7" type="ORF">MTR65_19950</name>
</gene>
<keyword evidence="8" id="KW-1185">Reference proteome</keyword>
<evidence type="ECO:0000256" key="2">
    <source>
        <dbReference type="ARBA" id="ARBA00029447"/>
    </source>
</evidence>
<evidence type="ECO:0000259" key="5">
    <source>
        <dbReference type="PROSITE" id="PS50111"/>
    </source>
</evidence>
<comment type="caution">
    <text evidence="7">The sequence shown here is derived from an EMBL/GenBank/DDBJ whole genome shotgun (WGS) entry which is preliminary data.</text>
</comment>
<dbReference type="Gene3D" id="6.10.340.10">
    <property type="match status" value="1"/>
</dbReference>
<dbReference type="Pfam" id="PF00672">
    <property type="entry name" value="HAMP"/>
    <property type="match status" value="1"/>
</dbReference>
<dbReference type="RefSeq" id="WP_243803343.1">
    <property type="nucleotide sequence ID" value="NZ_JALHAT010000080.1"/>
</dbReference>
<evidence type="ECO:0000256" key="3">
    <source>
        <dbReference type="PROSITE-ProRule" id="PRU00284"/>
    </source>
</evidence>
<name>A0ABT0AID8_9SPHN</name>
<dbReference type="SMART" id="SM00283">
    <property type="entry name" value="MA"/>
    <property type="match status" value="1"/>
</dbReference>
<protein>
    <submittedName>
        <fullName evidence="7">Methyl-accepting chemotaxis protein</fullName>
    </submittedName>
</protein>
<evidence type="ECO:0000313" key="7">
    <source>
        <dbReference type="EMBL" id="MCJ1962962.1"/>
    </source>
</evidence>
<keyword evidence="4" id="KW-0472">Membrane</keyword>
<dbReference type="Gene3D" id="1.10.287.950">
    <property type="entry name" value="Methyl-accepting chemotaxis protein"/>
    <property type="match status" value="1"/>
</dbReference>
<feature type="transmembrane region" description="Helical" evidence="4">
    <location>
        <begin position="147"/>
        <end position="170"/>
    </location>
</feature>